<feature type="compositionally biased region" description="Low complexity" evidence="1">
    <location>
        <begin position="42"/>
        <end position="57"/>
    </location>
</feature>
<gene>
    <name evidence="2" type="ORF">TGP89_264760A</name>
</gene>
<feature type="region of interest" description="Disordered" evidence="1">
    <location>
        <begin position="1"/>
        <end position="122"/>
    </location>
</feature>
<name>A0A086JK75_TOXGO</name>
<dbReference type="EMBL" id="AEYI02001847">
    <property type="protein sequence ID" value="KFG32543.1"/>
    <property type="molecule type" value="Genomic_DNA"/>
</dbReference>
<reference evidence="2 3" key="1">
    <citation type="submission" date="2014-03" db="EMBL/GenBank/DDBJ databases">
        <authorList>
            <person name="Sibley D."/>
            <person name="Venepally P."/>
            <person name="Karamycheva S."/>
            <person name="Hadjithomas M."/>
            <person name="Khan A."/>
            <person name="Brunk B."/>
            <person name="Roos D."/>
            <person name="Caler E."/>
            <person name="Lorenzi H."/>
        </authorList>
    </citation>
    <scope>NUCLEOTIDE SEQUENCE [LARGE SCALE GENOMIC DNA]</scope>
    <source>
        <strain evidence="3">p89</strain>
    </source>
</reference>
<organism evidence="2 3">
    <name type="scientific">Toxoplasma gondii p89</name>
    <dbReference type="NCBI Taxonomy" id="943119"/>
    <lineage>
        <taxon>Eukaryota</taxon>
        <taxon>Sar</taxon>
        <taxon>Alveolata</taxon>
        <taxon>Apicomplexa</taxon>
        <taxon>Conoidasida</taxon>
        <taxon>Coccidia</taxon>
        <taxon>Eucoccidiorida</taxon>
        <taxon>Eimeriorina</taxon>
        <taxon>Sarcocystidae</taxon>
        <taxon>Toxoplasma</taxon>
    </lineage>
</organism>
<comment type="caution">
    <text evidence="2">The sequence shown here is derived from an EMBL/GenBank/DDBJ whole genome shotgun (WGS) entry which is preliminary data.</text>
</comment>
<feature type="compositionally biased region" description="Low complexity" evidence="1">
    <location>
        <begin position="16"/>
        <end position="34"/>
    </location>
</feature>
<dbReference type="VEuPathDB" id="ToxoDB:TGP89_264760A"/>
<evidence type="ECO:0000256" key="1">
    <source>
        <dbReference type="SAM" id="MobiDB-lite"/>
    </source>
</evidence>
<feature type="compositionally biased region" description="Basic and acidic residues" evidence="1">
    <location>
        <begin position="59"/>
        <end position="88"/>
    </location>
</feature>
<evidence type="ECO:0000313" key="2">
    <source>
        <dbReference type="EMBL" id="KFG32543.1"/>
    </source>
</evidence>
<sequence>MMSPESGAGARVRPLASPSPEGSESSSRRASASVPGPPSPGSPTSAAPRSARSRVSPQADDKEAAPDSRKDKDTGKQAEQDLQDESHKTLTSHAAGSKRDPPRRQVRTQLDASDKPQQMRKH</sequence>
<dbReference type="AlphaFoldDB" id="A0A086JK75"/>
<dbReference type="Proteomes" id="UP000028828">
    <property type="component" value="Unassembled WGS sequence"/>
</dbReference>
<evidence type="ECO:0000313" key="3">
    <source>
        <dbReference type="Proteomes" id="UP000028828"/>
    </source>
</evidence>
<accession>A0A086JK75</accession>
<proteinExistence type="predicted"/>
<protein>
    <submittedName>
        <fullName evidence="2">Oxysterol-binding protein</fullName>
    </submittedName>
</protein>